<evidence type="ECO:0000256" key="13">
    <source>
        <dbReference type="ARBA" id="ARBA00023170"/>
    </source>
</evidence>
<accession>A0A3S3QPM7</accession>
<dbReference type="SUPFAM" id="SSF56112">
    <property type="entry name" value="Protein kinase-like (PK-like)"/>
    <property type="match status" value="1"/>
</dbReference>
<evidence type="ECO:0000256" key="4">
    <source>
        <dbReference type="ARBA" id="ARBA00022679"/>
    </source>
</evidence>
<evidence type="ECO:0000313" key="23">
    <source>
        <dbReference type="Proteomes" id="UP000283530"/>
    </source>
</evidence>
<keyword evidence="3" id="KW-0245">EGF-like domain</keyword>
<dbReference type="InterPro" id="IPR051343">
    <property type="entry name" value="G-type_lectin_kinases/EP1-like"/>
</dbReference>
<comment type="catalytic activity">
    <reaction evidence="16 17">
        <text>L-seryl-[protein] + ATP = O-phospho-L-seryl-[protein] + ADP + H(+)</text>
        <dbReference type="Rhea" id="RHEA:17989"/>
        <dbReference type="Rhea" id="RHEA-COMP:9863"/>
        <dbReference type="Rhea" id="RHEA-COMP:11604"/>
        <dbReference type="ChEBI" id="CHEBI:15378"/>
        <dbReference type="ChEBI" id="CHEBI:29999"/>
        <dbReference type="ChEBI" id="CHEBI:30616"/>
        <dbReference type="ChEBI" id="CHEBI:83421"/>
        <dbReference type="ChEBI" id="CHEBI:456216"/>
        <dbReference type="EC" id="2.7.11.1"/>
    </reaction>
</comment>
<feature type="binding site" evidence="18">
    <location>
        <position position="560"/>
    </location>
    <ligand>
        <name>ATP</name>
        <dbReference type="ChEBI" id="CHEBI:30616"/>
    </ligand>
</feature>
<proteinExistence type="inferred from homology"/>
<evidence type="ECO:0000313" key="22">
    <source>
        <dbReference type="EMBL" id="RWR88420.1"/>
    </source>
</evidence>
<dbReference type="Gene3D" id="1.10.510.10">
    <property type="entry name" value="Transferase(Phosphotransferase) domain 1"/>
    <property type="match status" value="1"/>
</dbReference>
<comment type="caution">
    <text evidence="22">The sequence shown here is derived from an EMBL/GenBank/DDBJ whole genome shotgun (WGS) entry which is preliminary data.</text>
</comment>
<dbReference type="SUPFAM" id="SSF51110">
    <property type="entry name" value="alpha-D-mannose-specific plant lectins"/>
    <property type="match status" value="1"/>
</dbReference>
<dbReference type="PANTHER" id="PTHR47976:SF27">
    <property type="entry name" value="RECEPTOR-LIKE SERINE_THREONINE-PROTEIN KINASE"/>
    <property type="match status" value="1"/>
</dbReference>
<dbReference type="GO" id="GO:0016020">
    <property type="term" value="C:membrane"/>
    <property type="evidence" value="ECO:0007669"/>
    <property type="project" value="UniProtKB-SubCell"/>
</dbReference>
<dbReference type="InterPro" id="IPR001480">
    <property type="entry name" value="Bulb-type_lectin_dom"/>
</dbReference>
<dbReference type="Proteomes" id="UP000283530">
    <property type="component" value="Unassembled WGS sequence"/>
</dbReference>
<dbReference type="InterPro" id="IPR000719">
    <property type="entry name" value="Prot_kinase_dom"/>
</dbReference>
<gene>
    <name evidence="22" type="ORF">CKAN_01742900</name>
</gene>
<evidence type="ECO:0000256" key="2">
    <source>
        <dbReference type="ARBA" id="ARBA00022527"/>
    </source>
</evidence>
<dbReference type="STRING" id="337451.A0A3S3QPM7"/>
<evidence type="ECO:0000256" key="7">
    <source>
        <dbReference type="ARBA" id="ARBA00022741"/>
    </source>
</evidence>
<keyword evidence="9 17" id="KW-0067">ATP-binding</keyword>
<evidence type="ECO:0000256" key="15">
    <source>
        <dbReference type="ARBA" id="ARBA00047899"/>
    </source>
</evidence>
<comment type="catalytic activity">
    <reaction evidence="15 17">
        <text>L-threonyl-[protein] + ATP = O-phospho-L-threonyl-[protein] + ADP + H(+)</text>
        <dbReference type="Rhea" id="RHEA:46608"/>
        <dbReference type="Rhea" id="RHEA-COMP:11060"/>
        <dbReference type="Rhea" id="RHEA-COMP:11605"/>
        <dbReference type="ChEBI" id="CHEBI:15378"/>
        <dbReference type="ChEBI" id="CHEBI:30013"/>
        <dbReference type="ChEBI" id="CHEBI:30616"/>
        <dbReference type="ChEBI" id="CHEBI:61977"/>
        <dbReference type="ChEBI" id="CHEBI:456216"/>
        <dbReference type="EC" id="2.7.11.1"/>
    </reaction>
</comment>
<keyword evidence="10 19" id="KW-1133">Transmembrane helix</keyword>
<dbReference type="GO" id="GO:0004674">
    <property type="term" value="F:protein serine/threonine kinase activity"/>
    <property type="evidence" value="ECO:0007669"/>
    <property type="project" value="UniProtKB-KW"/>
</dbReference>
<dbReference type="AlphaFoldDB" id="A0A3S3QPM7"/>
<keyword evidence="5 19" id="KW-0812">Transmembrane</keyword>
<dbReference type="FunFam" id="1.10.510.10:FF:001023">
    <property type="entry name" value="Os07g0541700 protein"/>
    <property type="match status" value="1"/>
</dbReference>
<evidence type="ECO:0000256" key="17">
    <source>
        <dbReference type="PIRNR" id="PIRNR000641"/>
    </source>
</evidence>
<keyword evidence="12" id="KW-1015">Disulfide bond</keyword>
<dbReference type="EMBL" id="QPKB01000007">
    <property type="protein sequence ID" value="RWR88420.1"/>
    <property type="molecule type" value="Genomic_DNA"/>
</dbReference>
<dbReference type="FunFam" id="3.30.200.20:FF:000059">
    <property type="entry name" value="S-receptor-like serine/threonine-protein kinase"/>
    <property type="match status" value="1"/>
</dbReference>
<evidence type="ECO:0000256" key="18">
    <source>
        <dbReference type="PROSITE-ProRule" id="PRU10141"/>
    </source>
</evidence>
<dbReference type="OrthoDB" id="1668230at2759"/>
<comment type="subcellular location">
    <subcellularLocation>
        <location evidence="1">Membrane</location>
        <topology evidence="1">Single-pass type I membrane protein</topology>
    </subcellularLocation>
</comment>
<organism evidence="22 23">
    <name type="scientific">Cinnamomum micranthum f. kanehirae</name>
    <dbReference type="NCBI Taxonomy" id="337451"/>
    <lineage>
        <taxon>Eukaryota</taxon>
        <taxon>Viridiplantae</taxon>
        <taxon>Streptophyta</taxon>
        <taxon>Embryophyta</taxon>
        <taxon>Tracheophyta</taxon>
        <taxon>Spermatophyta</taxon>
        <taxon>Magnoliopsida</taxon>
        <taxon>Magnoliidae</taxon>
        <taxon>Laurales</taxon>
        <taxon>Lauraceae</taxon>
        <taxon>Cinnamomum</taxon>
    </lineage>
</organism>
<dbReference type="Gene3D" id="2.90.10.10">
    <property type="entry name" value="Bulb-type lectin domain"/>
    <property type="match status" value="1"/>
</dbReference>
<dbReference type="Pfam" id="PF00069">
    <property type="entry name" value="Pkinase"/>
    <property type="match status" value="1"/>
</dbReference>
<feature type="domain" description="Bulb-type lectin" evidence="21">
    <location>
        <begin position="77"/>
        <end position="199"/>
    </location>
</feature>
<dbReference type="InterPro" id="IPR008271">
    <property type="entry name" value="Ser/Thr_kinase_AS"/>
</dbReference>
<feature type="domain" description="Protein kinase" evidence="20">
    <location>
        <begin position="531"/>
        <end position="700"/>
    </location>
</feature>
<dbReference type="GO" id="GO:0106310">
    <property type="term" value="F:protein serine kinase activity"/>
    <property type="evidence" value="ECO:0007669"/>
    <property type="project" value="RHEA"/>
</dbReference>
<dbReference type="GO" id="GO:0030246">
    <property type="term" value="F:carbohydrate binding"/>
    <property type="evidence" value="ECO:0007669"/>
    <property type="project" value="UniProtKB-KW"/>
</dbReference>
<evidence type="ECO:0000259" key="21">
    <source>
        <dbReference type="PROSITE" id="PS50927"/>
    </source>
</evidence>
<dbReference type="InterPro" id="IPR011009">
    <property type="entry name" value="Kinase-like_dom_sf"/>
</dbReference>
<dbReference type="PROSITE" id="PS50011">
    <property type="entry name" value="PROTEIN_KINASE_DOM"/>
    <property type="match status" value="1"/>
</dbReference>
<evidence type="ECO:0000256" key="19">
    <source>
        <dbReference type="SAM" id="Phobius"/>
    </source>
</evidence>
<evidence type="ECO:0000259" key="20">
    <source>
        <dbReference type="PROSITE" id="PS50011"/>
    </source>
</evidence>
<dbReference type="InterPro" id="IPR036426">
    <property type="entry name" value="Bulb-type_lectin_dom_sf"/>
</dbReference>
<comment type="similarity">
    <text evidence="17">Belongs to the protein kinase superfamily. Ser/Thr protein kinase family.</text>
</comment>
<reference evidence="22 23" key="1">
    <citation type="journal article" date="2019" name="Nat. Plants">
        <title>Stout camphor tree genome fills gaps in understanding of flowering plant genome evolution.</title>
        <authorList>
            <person name="Chaw S.M."/>
            <person name="Liu Y.C."/>
            <person name="Wu Y.W."/>
            <person name="Wang H.Y."/>
            <person name="Lin C.I."/>
            <person name="Wu C.S."/>
            <person name="Ke H.M."/>
            <person name="Chang L.Y."/>
            <person name="Hsu C.Y."/>
            <person name="Yang H.T."/>
            <person name="Sudianto E."/>
            <person name="Hsu M.H."/>
            <person name="Wu K.P."/>
            <person name="Wang L.N."/>
            <person name="Leebens-Mack J.H."/>
            <person name="Tsai I.J."/>
        </authorList>
    </citation>
    <scope>NUCLEOTIDE SEQUENCE [LARGE SCALE GENOMIC DNA]</scope>
    <source>
        <strain evidence="23">cv. Chaw 1501</strain>
        <tissue evidence="22">Young leaves</tissue>
    </source>
</reference>
<evidence type="ECO:0000256" key="8">
    <source>
        <dbReference type="ARBA" id="ARBA00022777"/>
    </source>
</evidence>
<dbReference type="SMART" id="SM00220">
    <property type="entry name" value="S_TKc"/>
    <property type="match status" value="1"/>
</dbReference>
<keyword evidence="2 17" id="KW-0723">Serine/threonine-protein kinase</keyword>
<dbReference type="PROSITE" id="PS50927">
    <property type="entry name" value="BULB_LECTIN"/>
    <property type="match status" value="1"/>
</dbReference>
<evidence type="ECO:0000256" key="10">
    <source>
        <dbReference type="ARBA" id="ARBA00022989"/>
    </source>
</evidence>
<evidence type="ECO:0000256" key="5">
    <source>
        <dbReference type="ARBA" id="ARBA00022692"/>
    </source>
</evidence>
<evidence type="ECO:0000256" key="1">
    <source>
        <dbReference type="ARBA" id="ARBA00004479"/>
    </source>
</evidence>
<evidence type="ECO:0000256" key="6">
    <source>
        <dbReference type="ARBA" id="ARBA00022729"/>
    </source>
</evidence>
<evidence type="ECO:0000256" key="11">
    <source>
        <dbReference type="ARBA" id="ARBA00023136"/>
    </source>
</evidence>
<dbReference type="Pfam" id="PF01453">
    <property type="entry name" value="B_lectin"/>
    <property type="match status" value="1"/>
</dbReference>
<evidence type="ECO:0000256" key="9">
    <source>
        <dbReference type="ARBA" id="ARBA00022840"/>
    </source>
</evidence>
<keyword evidence="14" id="KW-0325">Glycoprotein</keyword>
<dbReference type="PANTHER" id="PTHR47976">
    <property type="entry name" value="G-TYPE LECTIN S-RECEPTOR-LIKE SERINE/THREONINE-PROTEIN KINASE SD2-5"/>
    <property type="match status" value="1"/>
</dbReference>
<keyword evidence="7 17" id="KW-0547">Nucleotide-binding</keyword>
<dbReference type="PIRSF" id="PIRSF000641">
    <property type="entry name" value="SRK"/>
    <property type="match status" value="1"/>
</dbReference>
<keyword evidence="6" id="KW-0732">Signal</keyword>
<evidence type="ECO:0000256" key="3">
    <source>
        <dbReference type="ARBA" id="ARBA00022536"/>
    </source>
</evidence>
<dbReference type="EC" id="2.7.11.1" evidence="17"/>
<keyword evidence="8 17" id="KW-0418">Kinase</keyword>
<keyword evidence="23" id="KW-1185">Reference proteome</keyword>
<keyword evidence="22" id="KW-0430">Lectin</keyword>
<evidence type="ECO:0000256" key="12">
    <source>
        <dbReference type="ARBA" id="ARBA00023157"/>
    </source>
</evidence>
<evidence type="ECO:0000256" key="14">
    <source>
        <dbReference type="ARBA" id="ARBA00023180"/>
    </source>
</evidence>
<protein>
    <recommendedName>
        <fullName evidence="17">Receptor-like serine/threonine-protein kinase</fullName>
        <ecNumber evidence="17">2.7.11.1</ecNumber>
    </recommendedName>
</protein>
<keyword evidence="4 17" id="KW-0808">Transferase</keyword>
<dbReference type="PROSITE" id="PS00108">
    <property type="entry name" value="PROTEIN_KINASE_ST"/>
    <property type="match status" value="1"/>
</dbReference>
<dbReference type="GO" id="GO:0005524">
    <property type="term" value="F:ATP binding"/>
    <property type="evidence" value="ECO:0007669"/>
    <property type="project" value="UniProtKB-UniRule"/>
</dbReference>
<dbReference type="SMART" id="SM00108">
    <property type="entry name" value="B_lectin"/>
    <property type="match status" value="1"/>
</dbReference>
<dbReference type="Gene3D" id="3.30.200.20">
    <property type="entry name" value="Phosphorylase Kinase, domain 1"/>
    <property type="match status" value="1"/>
</dbReference>
<dbReference type="PROSITE" id="PS00107">
    <property type="entry name" value="PROTEIN_KINASE_ATP"/>
    <property type="match status" value="1"/>
</dbReference>
<evidence type="ECO:0000256" key="16">
    <source>
        <dbReference type="ARBA" id="ARBA00048679"/>
    </source>
</evidence>
<dbReference type="InterPro" id="IPR024171">
    <property type="entry name" value="SRK-like_kinase"/>
</dbReference>
<dbReference type="InterPro" id="IPR017441">
    <property type="entry name" value="Protein_kinase_ATP_BS"/>
</dbReference>
<keyword evidence="13 22" id="KW-0675">Receptor</keyword>
<sequence>MFAFAFAPASAICHKLTITFSVNRQPNQEEVGHFQIEANLSPFLLMLYPHAYMRWHLPFGSCCSLHLLQGELKPILSQNISLGSTLYPTRKPTSWSSPSGYFSFGFYQEGEGFAVGILLLDGTPNKTVVWTANPDDPPFSDNATLILTEDGKLMLTSQEVQTKSIIDVRGMFIYSGSMLDNGNFVLYDFHSKIIWQSFGHPTDTILAGMVGSYLYSSVSRTNHATVGRFGLFFQSDRLSLAPVRDRDDDTSNYHWKIDFDNNLSQLKLEDSGHLNEAVVIYRATLDQDGIFRLYSHSIHKSTGGGSTIEVRWQALDNKCSVNGICGFNSYCKLVGNQTDCICLPGFNYTNPNDRSAGCEMRWGDHGLGSNEEKRITYSIITLENTEFHPNSYDALSMGKEDCKEACLTDANCVAALLSSSCFKLKFPLRFGKAGNSGTTSNTLLVKLPSGDWAKENSTCTTTSSISKTSILSLVAGAAFTLCPCITMAVFGYLLSRRGLWSHTKSSEGKFGIAEDIVLRSFSYNELAVATNGFNEVLGRGSFGTVYKGKLTSNERTVAVKRLEKVVEEGEKEFQMEMKAIGITHHRNLVRLIGFCNEGFNRLLVYEYMRNGSLADFLFKAKRFPPWCDRLRIVLEVARGILYLHEECEPHIIHCDIKPHNILMDELWTAKISDFGLAKLLTPNQTRTFTEPRGTRGYLAP</sequence>
<keyword evidence="11 19" id="KW-0472">Membrane</keyword>
<name>A0A3S3QPM7_9MAGN</name>
<feature type="transmembrane region" description="Helical" evidence="19">
    <location>
        <begin position="470"/>
        <end position="494"/>
    </location>
</feature>